<feature type="compositionally biased region" description="Basic and acidic residues" evidence="1">
    <location>
        <begin position="17"/>
        <end position="33"/>
    </location>
</feature>
<reference evidence="2" key="2">
    <citation type="journal article" date="2024" name="Plant">
        <title>Genomic evolution and insights into agronomic trait innovations of Sesamum species.</title>
        <authorList>
            <person name="Miao H."/>
            <person name="Wang L."/>
            <person name="Qu L."/>
            <person name="Liu H."/>
            <person name="Sun Y."/>
            <person name="Le M."/>
            <person name="Wang Q."/>
            <person name="Wei S."/>
            <person name="Zheng Y."/>
            <person name="Lin W."/>
            <person name="Duan Y."/>
            <person name="Cao H."/>
            <person name="Xiong S."/>
            <person name="Wang X."/>
            <person name="Wei L."/>
            <person name="Li C."/>
            <person name="Ma Q."/>
            <person name="Ju M."/>
            <person name="Zhao R."/>
            <person name="Li G."/>
            <person name="Mu C."/>
            <person name="Tian Q."/>
            <person name="Mei H."/>
            <person name="Zhang T."/>
            <person name="Gao T."/>
            <person name="Zhang H."/>
        </authorList>
    </citation>
    <scope>NUCLEOTIDE SEQUENCE</scope>
    <source>
        <strain evidence="2">KEN1</strain>
    </source>
</reference>
<accession>A0AAW2WXJ3</accession>
<reference evidence="2" key="1">
    <citation type="submission" date="2020-06" db="EMBL/GenBank/DDBJ databases">
        <authorList>
            <person name="Li T."/>
            <person name="Hu X."/>
            <person name="Zhang T."/>
            <person name="Song X."/>
            <person name="Zhang H."/>
            <person name="Dai N."/>
            <person name="Sheng W."/>
            <person name="Hou X."/>
            <person name="Wei L."/>
        </authorList>
    </citation>
    <scope>NUCLEOTIDE SEQUENCE</scope>
    <source>
        <strain evidence="2">KEN1</strain>
        <tissue evidence="2">Leaf</tissue>
    </source>
</reference>
<feature type="compositionally biased region" description="Pro residues" evidence="1">
    <location>
        <begin position="1"/>
        <end position="16"/>
    </location>
</feature>
<name>A0AAW2WXJ3_9LAMI</name>
<protein>
    <submittedName>
        <fullName evidence="2">Uncharacterized protein</fullName>
    </submittedName>
</protein>
<proteinExistence type="predicted"/>
<organism evidence="2">
    <name type="scientific">Sesamum latifolium</name>
    <dbReference type="NCBI Taxonomy" id="2727402"/>
    <lineage>
        <taxon>Eukaryota</taxon>
        <taxon>Viridiplantae</taxon>
        <taxon>Streptophyta</taxon>
        <taxon>Embryophyta</taxon>
        <taxon>Tracheophyta</taxon>
        <taxon>Spermatophyta</taxon>
        <taxon>Magnoliopsida</taxon>
        <taxon>eudicotyledons</taxon>
        <taxon>Gunneridae</taxon>
        <taxon>Pentapetalae</taxon>
        <taxon>asterids</taxon>
        <taxon>lamiids</taxon>
        <taxon>Lamiales</taxon>
        <taxon>Pedaliaceae</taxon>
        <taxon>Sesamum</taxon>
    </lineage>
</organism>
<feature type="region of interest" description="Disordered" evidence="1">
    <location>
        <begin position="1"/>
        <end position="68"/>
    </location>
</feature>
<dbReference type="EMBL" id="JACGWN010000006">
    <property type="protein sequence ID" value="KAL0445501.1"/>
    <property type="molecule type" value="Genomic_DNA"/>
</dbReference>
<evidence type="ECO:0000256" key="1">
    <source>
        <dbReference type="SAM" id="MobiDB-lite"/>
    </source>
</evidence>
<gene>
    <name evidence="2" type="ORF">Slati_1678000</name>
</gene>
<comment type="caution">
    <text evidence="2">The sequence shown here is derived from an EMBL/GenBank/DDBJ whole genome shotgun (WGS) entry which is preliminary data.</text>
</comment>
<sequence>MPGPGWEPTPNSCPRPRPGDVRQKNRTRTDPKPKRSRNNSPSFYVSWTVARRPPMVMGSPDQGLIKSY</sequence>
<evidence type="ECO:0000313" key="2">
    <source>
        <dbReference type="EMBL" id="KAL0445501.1"/>
    </source>
</evidence>
<dbReference type="AlphaFoldDB" id="A0AAW2WXJ3"/>